<dbReference type="SUPFAM" id="SSF54909">
    <property type="entry name" value="Dimeric alpha+beta barrel"/>
    <property type="match status" value="1"/>
</dbReference>
<dbReference type="AlphaFoldDB" id="T5ACT5"/>
<dbReference type="PANTHER" id="PTHR33178:SF10">
    <property type="entry name" value="STRESS-RESPONSE A_B BARREL DOMAIN-CONTAINING PROTEIN"/>
    <property type="match status" value="1"/>
</dbReference>
<proteinExistence type="predicted"/>
<dbReference type="Gene3D" id="3.30.70.100">
    <property type="match status" value="1"/>
</dbReference>
<dbReference type="SMART" id="SM00886">
    <property type="entry name" value="Dabb"/>
    <property type="match status" value="1"/>
</dbReference>
<sequence>MGLHHVVMFSFKADTSAEAVMGVHGRETQACDEMAGLAKACVHPSTAKPYIKSLTGGKDISIEGMQGERQNGMTHAFVVEFESVADRDFYVNGDETHRAFVEKYVASEGAIVAKVLVVDFVPGEL</sequence>
<dbReference type="InterPro" id="IPR013097">
    <property type="entry name" value="Dabb"/>
</dbReference>
<dbReference type="OrthoDB" id="1601230at2759"/>
<dbReference type="InterPro" id="IPR011008">
    <property type="entry name" value="Dimeric_a/b-barrel"/>
</dbReference>
<evidence type="ECO:0000256" key="1">
    <source>
        <dbReference type="ARBA" id="ARBA00011738"/>
    </source>
</evidence>
<feature type="domain" description="Stress-response A/B barrel" evidence="2">
    <location>
        <begin position="3"/>
        <end position="120"/>
    </location>
</feature>
<dbReference type="InterPro" id="IPR044662">
    <property type="entry name" value="HS1/DABB1-like"/>
</dbReference>
<gene>
    <name evidence="3" type="ORF">OCS_04721</name>
</gene>
<dbReference type="PANTHER" id="PTHR33178">
    <property type="match status" value="1"/>
</dbReference>
<evidence type="ECO:0000313" key="4">
    <source>
        <dbReference type="Proteomes" id="UP000019374"/>
    </source>
</evidence>
<dbReference type="eggNOG" id="ENOG502RIRV">
    <property type="taxonomic scope" value="Eukaryota"/>
</dbReference>
<evidence type="ECO:0000313" key="3">
    <source>
        <dbReference type="EMBL" id="EQK99561.1"/>
    </source>
</evidence>
<protein>
    <submittedName>
        <fullName evidence="3">Stress responsive A/B barrel domain protein</fullName>
    </submittedName>
</protein>
<dbReference type="EMBL" id="KE653282">
    <property type="protein sequence ID" value="EQK99561.1"/>
    <property type="molecule type" value="Genomic_DNA"/>
</dbReference>
<dbReference type="Pfam" id="PF07876">
    <property type="entry name" value="Dabb"/>
    <property type="match status" value="1"/>
</dbReference>
<dbReference type="Proteomes" id="UP000019374">
    <property type="component" value="Unassembled WGS sequence"/>
</dbReference>
<name>T5ACT5_OPHSC</name>
<dbReference type="HOGENOM" id="CLU_080664_2_1_1"/>
<evidence type="ECO:0000259" key="2">
    <source>
        <dbReference type="PROSITE" id="PS51502"/>
    </source>
</evidence>
<dbReference type="PROSITE" id="PS51502">
    <property type="entry name" value="S_R_A_B_BARREL"/>
    <property type="match status" value="1"/>
</dbReference>
<accession>T5ACT5</accession>
<comment type="subunit">
    <text evidence="1">Homodimer.</text>
</comment>
<reference evidence="3 4" key="1">
    <citation type="journal article" date="2013" name="Chin. Sci. Bull.">
        <title>Genome survey uncovers the secrets of sex and lifestyle in caterpillar fungus.</title>
        <authorList>
            <person name="Hu X."/>
            <person name="Zhang Y."/>
            <person name="Xiao G."/>
            <person name="Zheng P."/>
            <person name="Xia Y."/>
            <person name="Zhang X."/>
            <person name="St Leger R.J."/>
            <person name="Liu X."/>
            <person name="Wang C."/>
        </authorList>
    </citation>
    <scope>NUCLEOTIDE SEQUENCE [LARGE SCALE GENOMIC DNA]</scope>
    <source>
        <strain evidence="4">Co18 / CGMCC 3.14243</strain>
        <tissue evidence="3">Fruit-body</tissue>
    </source>
</reference>
<organism evidence="3 4">
    <name type="scientific">Ophiocordyceps sinensis (strain Co18 / CGMCC 3.14243)</name>
    <name type="common">Yarsagumba caterpillar fungus</name>
    <name type="synonym">Hirsutella sinensis</name>
    <dbReference type="NCBI Taxonomy" id="911162"/>
    <lineage>
        <taxon>Eukaryota</taxon>
        <taxon>Fungi</taxon>
        <taxon>Dikarya</taxon>
        <taxon>Ascomycota</taxon>
        <taxon>Pezizomycotina</taxon>
        <taxon>Sordariomycetes</taxon>
        <taxon>Hypocreomycetidae</taxon>
        <taxon>Hypocreales</taxon>
        <taxon>Ophiocordycipitaceae</taxon>
        <taxon>Ophiocordyceps</taxon>
    </lineage>
</organism>